<sequence length="171" mass="19748">MARADLDLHLKKIDDLAQEISQFVPEDNIGAQTFRSDLAGLLVVAIAASYEACVKEILISYATRHHVMFGNYAQNNYSKINSRIKINDLKGYARLFAPRIEIDFKARLAEKKNRISTRVGINIENRFEQILDWRHDFAHAWKKNTTVDEALKTHKFAKRVLYAFDEAFSMN</sequence>
<name>A0ACC6LBV4_9PSED</name>
<proteinExistence type="predicted"/>
<dbReference type="Proteomes" id="UP001244872">
    <property type="component" value="Unassembled WGS sequence"/>
</dbReference>
<evidence type="ECO:0000313" key="2">
    <source>
        <dbReference type="Proteomes" id="UP001244872"/>
    </source>
</evidence>
<organism evidence="1 2">
    <name type="scientific">Pseudomonas allii</name>
    <dbReference type="NCBI Taxonomy" id="2740531"/>
    <lineage>
        <taxon>Bacteria</taxon>
        <taxon>Pseudomonadati</taxon>
        <taxon>Pseudomonadota</taxon>
        <taxon>Gammaproteobacteria</taxon>
        <taxon>Pseudomonadales</taxon>
        <taxon>Pseudomonadaceae</taxon>
        <taxon>Pseudomonas</taxon>
    </lineage>
</organism>
<comment type="caution">
    <text evidence="1">The sequence shown here is derived from an EMBL/GenBank/DDBJ whole genome shotgun (WGS) entry which is preliminary data.</text>
</comment>
<evidence type="ECO:0000313" key="1">
    <source>
        <dbReference type="EMBL" id="MDR9875910.1"/>
    </source>
</evidence>
<protein>
    <submittedName>
        <fullName evidence="1">HEPN domain-containing protein</fullName>
    </submittedName>
</protein>
<keyword evidence="2" id="KW-1185">Reference proteome</keyword>
<dbReference type="EMBL" id="JAVLRO010000004">
    <property type="protein sequence ID" value="MDR9875910.1"/>
    <property type="molecule type" value="Genomic_DNA"/>
</dbReference>
<reference evidence="1" key="1">
    <citation type="submission" date="2023-07" db="EMBL/GenBank/DDBJ databases">
        <title>Bioagumentation of soil contaminated with hydrocarbons using Pseudomonas poae 7b strain.</title>
        <authorList>
            <person name="Kumor A."/>
        </authorList>
    </citation>
    <scope>NUCLEOTIDE SEQUENCE</scope>
    <source>
        <strain evidence="1">7b</strain>
    </source>
</reference>
<gene>
    <name evidence="1" type="ORF">RJC98_12005</name>
</gene>
<accession>A0ACC6LBV4</accession>